<dbReference type="Proteomes" id="UP000316621">
    <property type="component" value="Chromosome 3"/>
</dbReference>
<protein>
    <submittedName>
        <fullName evidence="1">Uncharacterized protein</fullName>
    </submittedName>
</protein>
<evidence type="ECO:0000313" key="1">
    <source>
        <dbReference type="EMBL" id="RZC56186.1"/>
    </source>
</evidence>
<organism evidence="1 2">
    <name type="scientific">Papaver somniferum</name>
    <name type="common">Opium poppy</name>
    <dbReference type="NCBI Taxonomy" id="3469"/>
    <lineage>
        <taxon>Eukaryota</taxon>
        <taxon>Viridiplantae</taxon>
        <taxon>Streptophyta</taxon>
        <taxon>Embryophyta</taxon>
        <taxon>Tracheophyta</taxon>
        <taxon>Spermatophyta</taxon>
        <taxon>Magnoliopsida</taxon>
        <taxon>Ranunculales</taxon>
        <taxon>Papaveraceae</taxon>
        <taxon>Papaveroideae</taxon>
        <taxon>Papaver</taxon>
    </lineage>
</organism>
<reference evidence="1 2" key="1">
    <citation type="journal article" date="2018" name="Science">
        <title>The opium poppy genome and morphinan production.</title>
        <authorList>
            <person name="Guo L."/>
            <person name="Winzer T."/>
            <person name="Yang X."/>
            <person name="Li Y."/>
            <person name="Ning Z."/>
            <person name="He Z."/>
            <person name="Teodor R."/>
            <person name="Lu Y."/>
            <person name="Bowser T.A."/>
            <person name="Graham I.A."/>
            <person name="Ye K."/>
        </authorList>
    </citation>
    <scope>NUCLEOTIDE SEQUENCE [LARGE SCALE GENOMIC DNA]</scope>
    <source>
        <strain evidence="2">cv. HN1</strain>
        <tissue evidence="1">Leaves</tissue>
    </source>
</reference>
<proteinExistence type="predicted"/>
<accession>A0A4Y7J6U7</accession>
<evidence type="ECO:0000313" key="2">
    <source>
        <dbReference type="Proteomes" id="UP000316621"/>
    </source>
</evidence>
<keyword evidence="2" id="KW-1185">Reference proteome</keyword>
<name>A0A4Y7J6U7_PAPSO</name>
<gene>
    <name evidence="1" type="ORF">C5167_015048</name>
</gene>
<dbReference type="Gramene" id="RZC56186">
    <property type="protein sequence ID" value="RZC56186"/>
    <property type="gene ID" value="C5167_015048"/>
</dbReference>
<dbReference type="EMBL" id="CM010717">
    <property type="protein sequence ID" value="RZC56186.1"/>
    <property type="molecule type" value="Genomic_DNA"/>
</dbReference>
<sequence length="60" mass="6534">MNGNDEKKAGLTAVLGSIPIWLLTGLNPLSAEKMVKSWTWSPTKWSVIAKGLAGHIRKQC</sequence>
<dbReference type="AlphaFoldDB" id="A0A4Y7J6U7"/>